<dbReference type="AlphaFoldDB" id="A0A6S6SS15"/>
<dbReference type="GO" id="GO:0043138">
    <property type="term" value="F:3'-5' DNA helicase activity"/>
    <property type="evidence" value="ECO:0007669"/>
    <property type="project" value="TreeGrafter"/>
</dbReference>
<name>A0A6S6SS15_9BACT</name>
<dbReference type="GO" id="GO:0003677">
    <property type="term" value="F:DNA binding"/>
    <property type="evidence" value="ECO:0007669"/>
    <property type="project" value="InterPro"/>
</dbReference>
<organism evidence="7">
    <name type="scientific">uncultured Sulfurovum sp</name>
    <dbReference type="NCBI Taxonomy" id="269237"/>
    <lineage>
        <taxon>Bacteria</taxon>
        <taxon>Pseudomonadati</taxon>
        <taxon>Campylobacterota</taxon>
        <taxon>Epsilonproteobacteria</taxon>
        <taxon>Campylobacterales</taxon>
        <taxon>Sulfurovaceae</taxon>
        <taxon>Sulfurovum</taxon>
        <taxon>environmental samples</taxon>
    </lineage>
</organism>
<dbReference type="InterPro" id="IPR000212">
    <property type="entry name" value="DNA_helicase_UvrD/REP"/>
</dbReference>
<dbReference type="InterPro" id="IPR014016">
    <property type="entry name" value="UvrD-like_ATP-bd"/>
</dbReference>
<dbReference type="EMBL" id="CACVAU010000030">
    <property type="protein sequence ID" value="CAA6808963.1"/>
    <property type="molecule type" value="Genomic_DNA"/>
</dbReference>
<keyword evidence="1" id="KW-0547">Nucleotide-binding</keyword>
<dbReference type="GO" id="GO:0005829">
    <property type="term" value="C:cytosol"/>
    <property type="evidence" value="ECO:0007669"/>
    <property type="project" value="TreeGrafter"/>
</dbReference>
<feature type="domain" description="UvrD-like helicase ATP-binding" evidence="5">
    <location>
        <begin position="302"/>
        <end position="362"/>
    </location>
</feature>
<dbReference type="GO" id="GO:0016787">
    <property type="term" value="F:hydrolase activity"/>
    <property type="evidence" value="ECO:0007669"/>
    <property type="project" value="UniProtKB-KW"/>
</dbReference>
<evidence type="ECO:0000313" key="7">
    <source>
        <dbReference type="EMBL" id="CAA6808963.1"/>
    </source>
</evidence>
<dbReference type="PANTHER" id="PTHR11070:SF3">
    <property type="entry name" value="DNA 3'-5' HELICASE"/>
    <property type="match status" value="1"/>
</dbReference>
<proteinExistence type="predicted"/>
<dbReference type="Gene3D" id="3.40.50.300">
    <property type="entry name" value="P-loop containing nucleotide triphosphate hydrolases"/>
    <property type="match status" value="2"/>
</dbReference>
<evidence type="ECO:0000259" key="6">
    <source>
        <dbReference type="Pfam" id="PF08378"/>
    </source>
</evidence>
<dbReference type="SUPFAM" id="SSF52540">
    <property type="entry name" value="P-loop containing nucleoside triphosphate hydrolases"/>
    <property type="match status" value="1"/>
</dbReference>
<evidence type="ECO:0000256" key="3">
    <source>
        <dbReference type="ARBA" id="ARBA00022806"/>
    </source>
</evidence>
<evidence type="ECO:0000256" key="2">
    <source>
        <dbReference type="ARBA" id="ARBA00022801"/>
    </source>
</evidence>
<reference evidence="7" key="1">
    <citation type="submission" date="2020-01" db="EMBL/GenBank/DDBJ databases">
        <authorList>
            <person name="Meier V. D."/>
            <person name="Meier V D."/>
        </authorList>
    </citation>
    <scope>NUCLEOTIDE SEQUENCE</scope>
    <source>
        <strain evidence="7">HLG_WM_MAG_05</strain>
    </source>
</reference>
<evidence type="ECO:0000256" key="4">
    <source>
        <dbReference type="ARBA" id="ARBA00022840"/>
    </source>
</evidence>
<keyword evidence="3 7" id="KW-0347">Helicase</keyword>
<feature type="domain" description="UvrD-like helicase ATP-binding" evidence="5">
    <location>
        <begin position="203"/>
        <end position="285"/>
    </location>
</feature>
<keyword evidence="4" id="KW-0067">ATP-binding</keyword>
<dbReference type="InterPro" id="IPR011528">
    <property type="entry name" value="NERD"/>
</dbReference>
<feature type="domain" description="NERD" evidence="6">
    <location>
        <begin position="15"/>
        <end position="129"/>
    </location>
</feature>
<evidence type="ECO:0000259" key="5">
    <source>
        <dbReference type="Pfam" id="PF00580"/>
    </source>
</evidence>
<dbReference type="Pfam" id="PF00580">
    <property type="entry name" value="UvrD-helicase"/>
    <property type="match status" value="2"/>
</dbReference>
<accession>A0A6S6SS15</accession>
<dbReference type="GO" id="GO:0000725">
    <property type="term" value="P:recombinational repair"/>
    <property type="evidence" value="ECO:0007669"/>
    <property type="project" value="TreeGrafter"/>
</dbReference>
<dbReference type="Pfam" id="PF08378">
    <property type="entry name" value="NERD"/>
    <property type="match status" value="1"/>
</dbReference>
<dbReference type="InterPro" id="IPR027417">
    <property type="entry name" value="P-loop_NTPase"/>
</dbReference>
<evidence type="ECO:0000256" key="1">
    <source>
        <dbReference type="ARBA" id="ARBA00022741"/>
    </source>
</evidence>
<sequence>MPLKLIPSDETSLIKGEKQLLARLKKLYTNQENTSYVYLTPRIDNVEPDFLLIDSQRGIVVFETKDWTVDYLSSINPKEVVARDGKKYHNPAFRCNQYFNSIKSLFSTDLTLLDNDLELTFNLYAYVVFTAISSDKIKEDKLKKLTLEELFPQKSKRITKESLDVIRGIIYPEIQLQTSEQDEISQIIKTLDIEQELFAKRLPIGHYLISGVPGSGKTVVLIARAIHLLKAYPNWKIAIVTYNNSLTQKIKNRLEVLNSSLYFHHINLLNIEVTTFHKFALKASKVRIPRGATQSFWNEELAQKALDVVKPSYDAILVDEYQDFRNSWLKVCIKSLKKHKDKENEEQVNLFLAGDRLQSIYNPTAINWHKDIGLNMQGRAKIFKKSYRAGEEHLNFSLKYLMSEQTLKKEVEKFYEGSGDIESKIEENNSLFFIEGQFPDVVIQINTLLNEGYLYSEILVLANTWKEAQRFYTNLPPYLKEKAKASKEVQEGIMNITTYHSSKGLESKVSILLNVDTIHEKKLLYVGTTRASQRLYMHSSNFKRGVGENLKAIANC</sequence>
<keyword evidence="2" id="KW-0378">Hydrolase</keyword>
<gene>
    <name evidence="7" type="ORF">HELGO_WM13746</name>
</gene>
<dbReference type="PANTHER" id="PTHR11070">
    <property type="entry name" value="UVRD / RECB / PCRA DNA HELICASE FAMILY MEMBER"/>
    <property type="match status" value="1"/>
</dbReference>
<dbReference type="GO" id="GO:0005524">
    <property type="term" value="F:ATP binding"/>
    <property type="evidence" value="ECO:0007669"/>
    <property type="project" value="UniProtKB-KW"/>
</dbReference>
<protein>
    <submittedName>
        <fullName evidence="7">DNA helicase</fullName>
    </submittedName>
</protein>